<dbReference type="RefSeq" id="WP_153359166.1">
    <property type="nucleotide sequence ID" value="NZ_JAYKOO010000001.1"/>
</dbReference>
<gene>
    <name evidence="1" type="ORF">GAO09_25735</name>
</gene>
<comment type="caution">
    <text evidence="1">The sequence shown here is derived from an EMBL/GenBank/DDBJ whole genome shotgun (WGS) entry which is preliminary data.</text>
</comment>
<accession>A0A6A8AL55</accession>
<dbReference type="AlphaFoldDB" id="A0A6A8AL55"/>
<keyword evidence="2" id="KW-1185">Reference proteome</keyword>
<dbReference type="Proteomes" id="UP000435138">
    <property type="component" value="Unassembled WGS sequence"/>
</dbReference>
<evidence type="ECO:0000313" key="2">
    <source>
        <dbReference type="Proteomes" id="UP000435138"/>
    </source>
</evidence>
<proteinExistence type="predicted"/>
<reference evidence="1 2" key="1">
    <citation type="submission" date="2019-11" db="EMBL/GenBank/DDBJ databases">
        <title>Genome analysis of Rhizobacterium cereale a novel genus and species isolated from maize roots in North Spain.</title>
        <authorList>
            <person name="Menendez E."/>
            <person name="Flores-Felix J.D."/>
            <person name="Ramirez-Bahena M.-H."/>
            <person name="Igual J.M."/>
            <person name="Garcia-Fraile P."/>
            <person name="Peix A."/>
            <person name="Velazquez E."/>
        </authorList>
    </citation>
    <scope>NUCLEOTIDE SEQUENCE [LARGE SCALE GENOMIC DNA]</scope>
    <source>
        <strain evidence="1 2">RZME27</strain>
    </source>
</reference>
<name>A0A6A8AL55_9HYPH</name>
<sequence>MSRQKRDWSEVAAEIASYRQMYNFAREIVENVPVGTGESDAASLLVESLQEIIDKPIAAAKQLARARRRFEKLKALLAA</sequence>
<organism evidence="1 2">
    <name type="scientific">Endobacterium cereale</name>
    <dbReference type="NCBI Taxonomy" id="2663029"/>
    <lineage>
        <taxon>Bacteria</taxon>
        <taxon>Pseudomonadati</taxon>
        <taxon>Pseudomonadota</taxon>
        <taxon>Alphaproteobacteria</taxon>
        <taxon>Hyphomicrobiales</taxon>
        <taxon>Rhizobiaceae</taxon>
        <taxon>Endobacterium</taxon>
    </lineage>
</organism>
<dbReference type="EMBL" id="WIXI01000050">
    <property type="protein sequence ID" value="MQY49441.1"/>
    <property type="molecule type" value="Genomic_DNA"/>
</dbReference>
<evidence type="ECO:0000313" key="1">
    <source>
        <dbReference type="EMBL" id="MQY49441.1"/>
    </source>
</evidence>
<protein>
    <submittedName>
        <fullName evidence="1">Uncharacterized protein</fullName>
    </submittedName>
</protein>